<proteinExistence type="predicted"/>
<evidence type="ECO:0000313" key="2">
    <source>
        <dbReference type="Proteomes" id="UP000564704"/>
    </source>
</evidence>
<dbReference type="InterPro" id="IPR046149">
    <property type="entry name" value="DUF6151"/>
</dbReference>
<reference evidence="1 2" key="1">
    <citation type="submission" date="2019-05" db="EMBL/GenBank/DDBJ databases">
        <title>Roseovarius bejariae sp. nov., a moderately halophylic bacterium isolated from a saline soil in Rambla Salada (Murcia).</title>
        <authorList>
            <person name="Castro D.J."/>
            <person name="Gomez-Altuve A."/>
            <person name="Reina J.C."/>
            <person name="Rodriguez M."/>
            <person name="Sampedro I."/>
            <person name="Llamas I."/>
            <person name="Martinez-Checa F."/>
        </authorList>
    </citation>
    <scope>NUCLEOTIDE SEQUENCE [LARGE SCALE GENOMIC DNA]</scope>
    <source>
        <strain evidence="1 2">A21</strain>
    </source>
</reference>
<comment type="caution">
    <text evidence="1">The sequence shown here is derived from an EMBL/GenBank/DDBJ whole genome shotgun (WGS) entry which is preliminary data.</text>
</comment>
<dbReference type="Pfam" id="PF19648">
    <property type="entry name" value="DUF6151"/>
    <property type="match status" value="1"/>
</dbReference>
<dbReference type="Gene3D" id="3.90.1590.10">
    <property type="entry name" value="glutathione-dependent formaldehyde- activating enzyme (gfa)"/>
    <property type="match status" value="1"/>
</dbReference>
<dbReference type="EMBL" id="SZWE01000001">
    <property type="protein sequence ID" value="MRU16472.1"/>
    <property type="molecule type" value="Genomic_DNA"/>
</dbReference>
<evidence type="ECO:0000313" key="1">
    <source>
        <dbReference type="EMBL" id="MRU16472.1"/>
    </source>
</evidence>
<dbReference type="Proteomes" id="UP000564704">
    <property type="component" value="Unassembled WGS sequence"/>
</dbReference>
<sequence>MTLAVPAPSAGTRVTCHCRDCQTAAQAFGGGVDILNPAGGTEIWQTTPDRLCFERGEELLEIRRLSPKGLYRWVARCCDTPMINTMNKVHLPFAGVVLRQSEVEGEAACLGPSRCLAFTKDAMPGAGTPAADRGFYGAAFQVLGRMAQAWLSGRARRNPLVAEDGTPIAPVSVISREARQAATPEHLH</sequence>
<organism evidence="1 2">
    <name type="scientific">Roseovarius bejariae</name>
    <dbReference type="NCBI Taxonomy" id="2576383"/>
    <lineage>
        <taxon>Bacteria</taxon>
        <taxon>Pseudomonadati</taxon>
        <taxon>Pseudomonadota</taxon>
        <taxon>Alphaproteobacteria</taxon>
        <taxon>Rhodobacterales</taxon>
        <taxon>Roseobacteraceae</taxon>
        <taxon>Roseovarius</taxon>
    </lineage>
</organism>
<name>A0A844CPD7_9RHOB</name>
<accession>A0A844CPD7</accession>
<evidence type="ECO:0008006" key="3">
    <source>
        <dbReference type="Google" id="ProtNLM"/>
    </source>
</evidence>
<dbReference type="AlphaFoldDB" id="A0A844CPD7"/>
<keyword evidence="2" id="KW-1185">Reference proteome</keyword>
<gene>
    <name evidence="1" type="ORF">FDP25_13600</name>
</gene>
<dbReference type="OrthoDB" id="5500342at2"/>
<protein>
    <recommendedName>
        <fullName evidence="3">CENP-V/GFA domain-containing protein</fullName>
    </recommendedName>
</protein>